<evidence type="ECO:0000256" key="1">
    <source>
        <dbReference type="SAM" id="Coils"/>
    </source>
</evidence>
<dbReference type="GeneID" id="36324484"/>
<evidence type="ECO:0000313" key="3">
    <source>
        <dbReference type="Proteomes" id="UP000194127"/>
    </source>
</evidence>
<gene>
    <name evidence="2" type="ORF">POSPLADRAFT_1048507</name>
</gene>
<evidence type="ECO:0000313" key="2">
    <source>
        <dbReference type="EMBL" id="OSX59151.1"/>
    </source>
</evidence>
<keyword evidence="1" id="KW-0175">Coiled coil</keyword>
<dbReference type="OrthoDB" id="2803029at2759"/>
<keyword evidence="3" id="KW-1185">Reference proteome</keyword>
<proteinExistence type="predicted"/>
<protein>
    <submittedName>
        <fullName evidence="2">Uncharacterized protein</fullName>
    </submittedName>
</protein>
<dbReference type="Proteomes" id="UP000194127">
    <property type="component" value="Unassembled WGS sequence"/>
</dbReference>
<name>A0A1X6MRY6_9APHY</name>
<accession>A0A1X6MRY6</accession>
<dbReference type="EMBL" id="KZ110602">
    <property type="protein sequence ID" value="OSX59151.1"/>
    <property type="molecule type" value="Genomic_DNA"/>
</dbReference>
<reference evidence="2 3" key="1">
    <citation type="submission" date="2017-04" db="EMBL/GenBank/DDBJ databases">
        <title>Genome Sequence of the Model Brown-Rot Fungus Postia placenta SB12.</title>
        <authorList>
            <consortium name="DOE Joint Genome Institute"/>
            <person name="Gaskell J."/>
            <person name="Kersten P."/>
            <person name="Larrondo L.F."/>
            <person name="Canessa P."/>
            <person name="Martinez D."/>
            <person name="Hibbett D."/>
            <person name="Schmoll M."/>
            <person name="Kubicek C.P."/>
            <person name="Martinez A.T."/>
            <person name="Yadav J."/>
            <person name="Master E."/>
            <person name="Magnuson J.K."/>
            <person name="James T."/>
            <person name="Yaver D."/>
            <person name="Berka R."/>
            <person name="Labutti K."/>
            <person name="Lipzen A."/>
            <person name="Aerts A."/>
            <person name="Barry K."/>
            <person name="Henrissat B."/>
            <person name="Blanchette R."/>
            <person name="Grigoriev I."/>
            <person name="Cullen D."/>
        </authorList>
    </citation>
    <scope>NUCLEOTIDE SEQUENCE [LARGE SCALE GENOMIC DNA]</scope>
    <source>
        <strain evidence="2 3">MAD-698-R-SB12</strain>
    </source>
</reference>
<organism evidence="2 3">
    <name type="scientific">Postia placenta MAD-698-R-SB12</name>
    <dbReference type="NCBI Taxonomy" id="670580"/>
    <lineage>
        <taxon>Eukaryota</taxon>
        <taxon>Fungi</taxon>
        <taxon>Dikarya</taxon>
        <taxon>Basidiomycota</taxon>
        <taxon>Agaricomycotina</taxon>
        <taxon>Agaricomycetes</taxon>
        <taxon>Polyporales</taxon>
        <taxon>Adustoporiaceae</taxon>
        <taxon>Rhodonia</taxon>
    </lineage>
</organism>
<dbReference type="RefSeq" id="XP_024335945.1">
    <property type="nucleotide sequence ID" value="XM_024479534.1"/>
</dbReference>
<dbReference type="AlphaFoldDB" id="A0A1X6MRY6"/>
<sequence length="331" mass="38504">MSTSEEHTSELQARIRHLEAERARTSAETERLRAENHELRHLLEIKGPDIVRTLEARDAAMQKLHRAQRFIQDLLDERRGIDRAKEQRRFTLNNRHHRRRRGKTALLAQDSALEGWYIEYSRPPATAVLTTTTSLTYAELQERLRLDDETTPGMRVQIHGDLMFLCQPIVLEGPDSTYLVDWGEEAVNEGTVKYLTQNECRPVNTVFHAFVNPKAQDAWWYLGAHKLSPADTPSVWHKIMWQKGEASWPLELRRPSSPDHYTQERKELALVLSARWKAPLGIKDIARRIRTHELKQCCIELRSDGLRAESVTFTERVLKMKYRVLDEEEAG</sequence>
<feature type="coiled-coil region" evidence="1">
    <location>
        <begin position="1"/>
        <end position="35"/>
    </location>
</feature>